<dbReference type="Proteomes" id="UP000197138">
    <property type="component" value="Unassembled WGS sequence"/>
</dbReference>
<dbReference type="EMBL" id="MTKT01001287">
    <property type="protein sequence ID" value="OWM85267.1"/>
    <property type="molecule type" value="Genomic_DNA"/>
</dbReference>
<dbReference type="AlphaFoldDB" id="A0A218XJY2"/>
<reference evidence="2" key="1">
    <citation type="journal article" date="2017" name="Plant J.">
        <title>The pomegranate (Punica granatum L.) genome and the genomics of punicalagin biosynthesis.</title>
        <authorList>
            <person name="Qin G."/>
            <person name="Xu C."/>
            <person name="Ming R."/>
            <person name="Tang H."/>
            <person name="Guyot R."/>
            <person name="Kramer E.M."/>
            <person name="Hu Y."/>
            <person name="Yi X."/>
            <person name="Qi Y."/>
            <person name="Xu X."/>
            <person name="Gao Z."/>
            <person name="Pan H."/>
            <person name="Jian J."/>
            <person name="Tian Y."/>
            <person name="Yue Z."/>
            <person name="Xu Y."/>
        </authorList>
    </citation>
    <scope>NUCLEOTIDE SEQUENCE [LARGE SCALE GENOMIC DNA]</scope>
    <source>
        <strain evidence="2">cv. Dabenzi</strain>
    </source>
</reference>
<comment type="caution">
    <text evidence="1">The sequence shown here is derived from an EMBL/GenBank/DDBJ whole genome shotgun (WGS) entry which is preliminary data.</text>
</comment>
<protein>
    <submittedName>
        <fullName evidence="1">Uncharacterized protein</fullName>
    </submittedName>
</protein>
<sequence>MASVFDLGGGGTGCAQSEPDASVKVVGFRVFVGLVVERINEKKSKDKRGVT</sequence>
<evidence type="ECO:0000313" key="2">
    <source>
        <dbReference type="Proteomes" id="UP000197138"/>
    </source>
</evidence>
<name>A0A218XJY2_PUNGR</name>
<evidence type="ECO:0000313" key="1">
    <source>
        <dbReference type="EMBL" id="OWM85267.1"/>
    </source>
</evidence>
<organism evidence="1 2">
    <name type="scientific">Punica granatum</name>
    <name type="common">Pomegranate</name>
    <dbReference type="NCBI Taxonomy" id="22663"/>
    <lineage>
        <taxon>Eukaryota</taxon>
        <taxon>Viridiplantae</taxon>
        <taxon>Streptophyta</taxon>
        <taxon>Embryophyta</taxon>
        <taxon>Tracheophyta</taxon>
        <taxon>Spermatophyta</taxon>
        <taxon>Magnoliopsida</taxon>
        <taxon>eudicotyledons</taxon>
        <taxon>Gunneridae</taxon>
        <taxon>Pentapetalae</taxon>
        <taxon>rosids</taxon>
        <taxon>malvids</taxon>
        <taxon>Myrtales</taxon>
        <taxon>Lythraceae</taxon>
        <taxon>Punica</taxon>
    </lineage>
</organism>
<gene>
    <name evidence="1" type="ORF">CDL15_Pgr028054</name>
</gene>
<proteinExistence type="predicted"/>
<accession>A0A218XJY2</accession>